<dbReference type="Gene3D" id="2.40.30.10">
    <property type="entry name" value="Translation factors"/>
    <property type="match status" value="1"/>
</dbReference>
<evidence type="ECO:0000313" key="6">
    <source>
        <dbReference type="EMBL" id="MCQ4840539.1"/>
    </source>
</evidence>
<evidence type="ECO:0000256" key="2">
    <source>
        <dbReference type="ARBA" id="ARBA00022630"/>
    </source>
</evidence>
<dbReference type="PRINTS" id="PR00411">
    <property type="entry name" value="PNDRDTASEI"/>
</dbReference>
<name>A0ABT1S0T3_9FIRM</name>
<comment type="caution">
    <text evidence="6">The sequence shown here is derived from an EMBL/GenBank/DDBJ whole genome shotgun (WGS) entry which is preliminary data.</text>
</comment>
<evidence type="ECO:0000259" key="5">
    <source>
        <dbReference type="Pfam" id="PF22780"/>
    </source>
</evidence>
<proteinExistence type="predicted"/>
<dbReference type="SUPFAM" id="SSF160996">
    <property type="entry name" value="HI0933 insert domain-like"/>
    <property type="match status" value="1"/>
</dbReference>
<dbReference type="InterPro" id="IPR004792">
    <property type="entry name" value="BaiN-like"/>
</dbReference>
<sequence length="412" mass="44385">MSVGNNYDVIVVGGGAAGLMAAGVCAERGRRTAVFEKNEKLGRKLRITGKGRCNVTNNCTVQEVIACTPRGGKFLYGALSAFPPEETMRFFENLGIPLKTERGRRVFPVSDRADDIADALAGFARENGAQAVREPVQSVLAEGGKVLGVRTSRGEYRAGSVLLACGGASYPGTGSNGDGYRLARALGHTVGPVVPSLVPLVEQGGDCSQMMGLSLRNCGVKVTRQDRKKPVYEDFGELLFTHFGLSGPTILSASAHMHPMEAGLYTIHLDLKPALSEIQLDARLLRDFEKNKNRIFANSLDELLPQKLIPIAVRRSGIPGETRCHSITREERQAFGRLLKDFPIRISGFRPLAEAIVTSGGVSLKEVDPRTMESKLVKGLYFAGELLDVDAYTGGYNLQIAFSTGHLAGSFL</sequence>
<dbReference type="Pfam" id="PF22780">
    <property type="entry name" value="HI0933_like_1st"/>
    <property type="match status" value="1"/>
</dbReference>
<dbReference type="InterPro" id="IPR023166">
    <property type="entry name" value="BaiN-like_dom_sf"/>
</dbReference>
<evidence type="ECO:0000256" key="3">
    <source>
        <dbReference type="ARBA" id="ARBA00022827"/>
    </source>
</evidence>
<dbReference type="PANTHER" id="PTHR42887">
    <property type="entry name" value="OS12G0638800 PROTEIN"/>
    <property type="match status" value="1"/>
</dbReference>
<keyword evidence="7" id="KW-1185">Reference proteome</keyword>
<protein>
    <submittedName>
        <fullName evidence="6">NAD(P)/FAD-dependent oxidoreductase</fullName>
    </submittedName>
</protein>
<dbReference type="EMBL" id="JANFZH010000025">
    <property type="protein sequence ID" value="MCQ4840539.1"/>
    <property type="molecule type" value="Genomic_DNA"/>
</dbReference>
<evidence type="ECO:0000256" key="1">
    <source>
        <dbReference type="ARBA" id="ARBA00001974"/>
    </source>
</evidence>
<dbReference type="InterPro" id="IPR057661">
    <property type="entry name" value="RsdA/BaiN/AoA(So)_Rossmann"/>
</dbReference>
<feature type="domain" description="RsdA/BaiN/AoA(So)-like Rossmann fold-like" evidence="4">
    <location>
        <begin position="8"/>
        <end position="410"/>
    </location>
</feature>
<dbReference type="InterPro" id="IPR055178">
    <property type="entry name" value="RsdA/BaiN/AoA(So)-like_dom"/>
</dbReference>
<evidence type="ECO:0000313" key="7">
    <source>
        <dbReference type="Proteomes" id="UP001524473"/>
    </source>
</evidence>
<dbReference type="Pfam" id="PF03486">
    <property type="entry name" value="HI0933_like"/>
    <property type="match status" value="1"/>
</dbReference>
<dbReference type="Proteomes" id="UP001524473">
    <property type="component" value="Unassembled WGS sequence"/>
</dbReference>
<feature type="domain" description="RsdA/BaiN/AoA(So)-like insert" evidence="5">
    <location>
        <begin position="194"/>
        <end position="357"/>
    </location>
</feature>
<reference evidence="6 7" key="1">
    <citation type="submission" date="2022-06" db="EMBL/GenBank/DDBJ databases">
        <title>Isolation of gut microbiota from human fecal samples.</title>
        <authorList>
            <person name="Pamer E.G."/>
            <person name="Barat B."/>
            <person name="Waligurski E."/>
            <person name="Medina S."/>
            <person name="Paddock L."/>
            <person name="Mostad J."/>
        </authorList>
    </citation>
    <scope>NUCLEOTIDE SEQUENCE [LARGE SCALE GENOMIC DNA]</scope>
    <source>
        <strain evidence="6 7">DFI.9.73</strain>
    </source>
</reference>
<dbReference type="NCBIfam" id="TIGR00275">
    <property type="entry name" value="aminoacetone oxidase family FAD-binding enzyme"/>
    <property type="match status" value="1"/>
</dbReference>
<dbReference type="Gene3D" id="3.50.50.60">
    <property type="entry name" value="FAD/NAD(P)-binding domain"/>
    <property type="match status" value="1"/>
</dbReference>
<comment type="cofactor">
    <cofactor evidence="1">
        <name>FAD</name>
        <dbReference type="ChEBI" id="CHEBI:57692"/>
    </cofactor>
</comment>
<keyword evidence="2" id="KW-0285">Flavoprotein</keyword>
<organism evidence="6 7">
    <name type="scientific">Neglectibacter timonensis</name>
    <dbReference type="NCBI Taxonomy" id="1776382"/>
    <lineage>
        <taxon>Bacteria</taxon>
        <taxon>Bacillati</taxon>
        <taxon>Bacillota</taxon>
        <taxon>Clostridia</taxon>
        <taxon>Eubacteriales</taxon>
        <taxon>Oscillospiraceae</taxon>
        <taxon>Neglectibacter</taxon>
    </lineage>
</organism>
<dbReference type="SUPFAM" id="SSF51905">
    <property type="entry name" value="FAD/NAD(P)-binding domain"/>
    <property type="match status" value="1"/>
</dbReference>
<dbReference type="PANTHER" id="PTHR42887:SF2">
    <property type="entry name" value="OS12G0638800 PROTEIN"/>
    <property type="match status" value="1"/>
</dbReference>
<gene>
    <name evidence="6" type="ORF">NE695_11525</name>
</gene>
<dbReference type="InterPro" id="IPR036188">
    <property type="entry name" value="FAD/NAD-bd_sf"/>
</dbReference>
<dbReference type="Gene3D" id="1.10.8.260">
    <property type="entry name" value="HI0933 insert domain-like"/>
    <property type="match status" value="1"/>
</dbReference>
<accession>A0ABT1S0T3</accession>
<keyword evidence="3" id="KW-0274">FAD</keyword>
<evidence type="ECO:0000259" key="4">
    <source>
        <dbReference type="Pfam" id="PF03486"/>
    </source>
</evidence>